<dbReference type="Proteomes" id="UP000714275">
    <property type="component" value="Unassembled WGS sequence"/>
</dbReference>
<organism evidence="2 3">
    <name type="scientific">Suillus placidus</name>
    <dbReference type="NCBI Taxonomy" id="48579"/>
    <lineage>
        <taxon>Eukaryota</taxon>
        <taxon>Fungi</taxon>
        <taxon>Dikarya</taxon>
        <taxon>Basidiomycota</taxon>
        <taxon>Agaricomycotina</taxon>
        <taxon>Agaricomycetes</taxon>
        <taxon>Agaricomycetidae</taxon>
        <taxon>Boletales</taxon>
        <taxon>Suillineae</taxon>
        <taxon>Suillaceae</taxon>
        <taxon>Suillus</taxon>
    </lineage>
</organism>
<evidence type="ECO:0000313" key="2">
    <source>
        <dbReference type="EMBL" id="KAG1781832.1"/>
    </source>
</evidence>
<protein>
    <submittedName>
        <fullName evidence="2">Uncharacterized protein</fullName>
    </submittedName>
</protein>
<sequence>MSFSSWLQWLCVLGRTYPSELIYRNPDANADCFRLNASNTTASSANLHPSSRGDAYEPVPESGCRRKGYRRLGLRRSRSAK</sequence>
<gene>
    <name evidence="2" type="ORF">EV702DRAFT_1067147</name>
</gene>
<proteinExistence type="predicted"/>
<reference evidence="2" key="1">
    <citation type="journal article" date="2020" name="New Phytol.">
        <title>Comparative genomics reveals dynamic genome evolution in host specialist ectomycorrhizal fungi.</title>
        <authorList>
            <person name="Lofgren L.A."/>
            <person name="Nguyen N.H."/>
            <person name="Vilgalys R."/>
            <person name="Ruytinx J."/>
            <person name="Liao H.L."/>
            <person name="Branco S."/>
            <person name="Kuo A."/>
            <person name="LaButti K."/>
            <person name="Lipzen A."/>
            <person name="Andreopoulos W."/>
            <person name="Pangilinan J."/>
            <person name="Riley R."/>
            <person name="Hundley H."/>
            <person name="Na H."/>
            <person name="Barry K."/>
            <person name="Grigoriev I.V."/>
            <person name="Stajich J.E."/>
            <person name="Kennedy P.G."/>
        </authorList>
    </citation>
    <scope>NUCLEOTIDE SEQUENCE</scope>
    <source>
        <strain evidence="2">DOB743</strain>
    </source>
</reference>
<name>A0A9P7D7F5_9AGAM</name>
<keyword evidence="3" id="KW-1185">Reference proteome</keyword>
<evidence type="ECO:0000313" key="3">
    <source>
        <dbReference type="Proteomes" id="UP000714275"/>
    </source>
</evidence>
<comment type="caution">
    <text evidence="2">The sequence shown here is derived from an EMBL/GenBank/DDBJ whole genome shotgun (WGS) entry which is preliminary data.</text>
</comment>
<evidence type="ECO:0000256" key="1">
    <source>
        <dbReference type="SAM" id="MobiDB-lite"/>
    </source>
</evidence>
<accession>A0A9P7D7F5</accession>
<dbReference type="EMBL" id="JABBWD010000004">
    <property type="protein sequence ID" value="KAG1781832.1"/>
    <property type="molecule type" value="Genomic_DNA"/>
</dbReference>
<dbReference type="AlphaFoldDB" id="A0A9P7D7F5"/>
<feature type="region of interest" description="Disordered" evidence="1">
    <location>
        <begin position="42"/>
        <end position="64"/>
    </location>
</feature>